<dbReference type="Proteomes" id="UP000265509">
    <property type="component" value="Unassembled WGS sequence"/>
</dbReference>
<dbReference type="AlphaFoldDB" id="A0A3L7E4H5"/>
<comment type="caution">
    <text evidence="1">The sequence shown here is derived from an EMBL/GenBank/DDBJ whole genome shotgun (WGS) entry which is preliminary data.</text>
</comment>
<dbReference type="EMBL" id="QRAN01000001">
    <property type="protein sequence ID" value="RLQ23800.1"/>
    <property type="molecule type" value="Genomic_DNA"/>
</dbReference>
<evidence type="ECO:0000313" key="1">
    <source>
        <dbReference type="EMBL" id="RLQ23800.1"/>
    </source>
</evidence>
<evidence type="ECO:0000313" key="2">
    <source>
        <dbReference type="Proteomes" id="UP000265509"/>
    </source>
</evidence>
<sequence length="228" mass="25065">MARTPSRRSTATEIASFLNKSKTIATVRQQQPRLLFAIDATASRQPTWDRASHLQQEMFLATQQGETLCVQLCYYRGFADFHAGPWTTDSQALASQMGRVSCEGGHTQIQRLLRHALAEHGKNRIRALVFIGDALEENPDTLCQLAGQCGLLQLPLFIFQEGQLADARDCFTRMARLSKGAWASFDNSSPGTLASLLGAVASYASGGVKALERHRTEGAKLLLQQLKD</sequence>
<protein>
    <submittedName>
        <fullName evidence="1">VWA domain-containing protein</fullName>
    </submittedName>
</protein>
<accession>A0A3L7E4H5</accession>
<keyword evidence="2" id="KW-1185">Reference proteome</keyword>
<dbReference type="OrthoDB" id="5430236at2"/>
<gene>
    <name evidence="1" type="ORF">DWB85_01210</name>
</gene>
<organism evidence="1 2">
    <name type="scientific">Seongchinamella sediminis</name>
    <dbReference type="NCBI Taxonomy" id="2283635"/>
    <lineage>
        <taxon>Bacteria</taxon>
        <taxon>Pseudomonadati</taxon>
        <taxon>Pseudomonadota</taxon>
        <taxon>Gammaproteobacteria</taxon>
        <taxon>Cellvibrionales</taxon>
        <taxon>Halieaceae</taxon>
        <taxon>Seongchinamella</taxon>
    </lineage>
</organism>
<dbReference type="InterPro" id="IPR036465">
    <property type="entry name" value="vWFA_dom_sf"/>
</dbReference>
<name>A0A3L7E4H5_9GAMM</name>
<reference evidence="1 2" key="1">
    <citation type="submission" date="2018-07" db="EMBL/GenBank/DDBJ databases">
        <title>Halioglobus sp. genome submission.</title>
        <authorList>
            <person name="Ye M.-Q."/>
            <person name="Du Z.-J."/>
        </authorList>
    </citation>
    <scope>NUCLEOTIDE SEQUENCE [LARGE SCALE GENOMIC DNA]</scope>
    <source>
        <strain evidence="1 2">U0301</strain>
    </source>
</reference>
<dbReference type="RefSeq" id="WP_117952358.1">
    <property type="nucleotide sequence ID" value="NZ_QRAN01000001.1"/>
</dbReference>
<proteinExistence type="predicted"/>
<dbReference type="SUPFAM" id="SSF53300">
    <property type="entry name" value="vWA-like"/>
    <property type="match status" value="1"/>
</dbReference>